<dbReference type="GO" id="GO:0090313">
    <property type="term" value="P:regulation of protein targeting to membrane"/>
    <property type="evidence" value="ECO:0007669"/>
    <property type="project" value="TreeGrafter"/>
</dbReference>
<reference evidence="3 4" key="1">
    <citation type="submission" date="2016-11" db="EMBL/GenBank/DDBJ databases">
        <authorList>
            <person name="Varghese N."/>
            <person name="Submissions S."/>
        </authorList>
    </citation>
    <scope>NUCLEOTIDE SEQUENCE [LARGE SCALE GENOMIC DNA]</scope>
    <source>
        <strain evidence="3 4">DSM 29341</strain>
    </source>
</reference>
<dbReference type="RefSeq" id="WP_149774598.1">
    <property type="nucleotide sequence ID" value="NZ_FQVK01000003.1"/>
</dbReference>
<feature type="region of interest" description="Disordered" evidence="1">
    <location>
        <begin position="341"/>
        <end position="368"/>
    </location>
</feature>
<dbReference type="PANTHER" id="PTHR30441:SF4">
    <property type="entry name" value="PROTEIN ASMA"/>
    <property type="match status" value="1"/>
</dbReference>
<dbReference type="GO" id="GO:0005886">
    <property type="term" value="C:plasma membrane"/>
    <property type="evidence" value="ECO:0007669"/>
    <property type="project" value="TreeGrafter"/>
</dbReference>
<dbReference type="OrthoDB" id="5439561at2"/>
<dbReference type="InterPro" id="IPR007844">
    <property type="entry name" value="AsmA"/>
</dbReference>
<proteinExistence type="predicted"/>
<sequence>MKWLFRILFILLAAIGLTIGALLMMPGDKLGAILEEQVKAQTGRDLALEGDVRISFWPVLGLETGPVRFANAPWAGPEPMLSASSLEVGVDASALLGGEVRIGRVLARDPVLRLELSDGRGNWELAPRQQAAPAQAALPPDGPKPASQPSSVTLDKLELTNARLIYVEDGAVRMDFANVDLSASWPDISEPMRMDAEMPVPGGAVAVSLSISDLPAFSSGQATPLALDLSAPGGQVNFDGRVNLAGEMDGRTRVTTTDTHKMLAAFGQAGVTVPLGLGRVADVSGLMTYTRDGRIALRDVQVALDQNHIAGDADILVAATPQITANLTAGHLDLSRVADADAGAQTRHRPNSDASNAGSSPRGDDGWSKQPIDASVLGLANGQIRLRAESIAVPGLEFGASDLTLGLDRSRAVLQMNPATLFAGQLTGQVVANNRNGLSVGGKLAAQGVDLQQALTALAGVERLSGKAALDLEFLGEGQSEDQIMRSVSGKGSLKVGKGVISGIDLDRLMGRGDGVGGTTVFNSLTASFVIRDGNLRNDDLLMQLDNFRADGSGRIGLGRRDIDYVFTPVALRANSGEGLAVPVRIQGPWSNPSIRPDLSKVIEAATGEELKELEQDAKQKVLKKVGEELDTTITDSDQIEDAVKKKLEEEAVKGLLKLLGNN</sequence>
<keyword evidence="4" id="KW-1185">Reference proteome</keyword>
<feature type="domain" description="AsmA" evidence="2">
    <location>
        <begin position="7"/>
        <end position="200"/>
    </location>
</feature>
<gene>
    <name evidence="3" type="ORF">SAMN05444279_10324</name>
</gene>
<dbReference type="PANTHER" id="PTHR30441">
    <property type="entry name" value="DUF748 DOMAIN-CONTAINING PROTEIN"/>
    <property type="match status" value="1"/>
</dbReference>
<evidence type="ECO:0000256" key="1">
    <source>
        <dbReference type="SAM" id="MobiDB-lite"/>
    </source>
</evidence>
<feature type="region of interest" description="Disordered" evidence="1">
    <location>
        <begin position="127"/>
        <end position="153"/>
    </location>
</feature>
<feature type="compositionally biased region" description="Low complexity" evidence="1">
    <location>
        <begin position="127"/>
        <end position="139"/>
    </location>
</feature>
<dbReference type="EMBL" id="FQVK01000003">
    <property type="protein sequence ID" value="SHE48342.1"/>
    <property type="molecule type" value="Genomic_DNA"/>
</dbReference>
<evidence type="ECO:0000313" key="4">
    <source>
        <dbReference type="Proteomes" id="UP000325134"/>
    </source>
</evidence>
<dbReference type="Proteomes" id="UP000325134">
    <property type="component" value="Unassembled WGS sequence"/>
</dbReference>
<evidence type="ECO:0000259" key="2">
    <source>
        <dbReference type="Pfam" id="PF05170"/>
    </source>
</evidence>
<organism evidence="3 4">
    <name type="scientific">Ruegeria intermedia</name>
    <dbReference type="NCBI Taxonomy" id="996115"/>
    <lineage>
        <taxon>Bacteria</taxon>
        <taxon>Pseudomonadati</taxon>
        <taxon>Pseudomonadota</taxon>
        <taxon>Alphaproteobacteria</taxon>
        <taxon>Rhodobacterales</taxon>
        <taxon>Roseobacteraceae</taxon>
        <taxon>Ruegeria</taxon>
    </lineage>
</organism>
<name>A0A1M4TV47_9RHOB</name>
<protein>
    <submittedName>
        <fullName evidence="3">AsmA protein</fullName>
    </submittedName>
</protein>
<dbReference type="AlphaFoldDB" id="A0A1M4TV47"/>
<dbReference type="Pfam" id="PF05170">
    <property type="entry name" value="AsmA"/>
    <property type="match status" value="2"/>
</dbReference>
<accession>A0A1M4TV47</accession>
<dbReference type="InterPro" id="IPR052894">
    <property type="entry name" value="AsmA-related"/>
</dbReference>
<feature type="domain" description="AsmA" evidence="2">
    <location>
        <begin position="301"/>
        <end position="540"/>
    </location>
</feature>
<evidence type="ECO:0000313" key="3">
    <source>
        <dbReference type="EMBL" id="SHE48342.1"/>
    </source>
</evidence>